<dbReference type="PANTHER" id="PTHR23101">
    <property type="entry name" value="RAB GDP/GTP EXCHANGE FACTOR"/>
    <property type="match status" value="1"/>
</dbReference>
<accession>A0A7S1ZCF1</accession>
<organism evidence="2">
    <name type="scientific">Ditylum brightwellii</name>
    <dbReference type="NCBI Taxonomy" id="49249"/>
    <lineage>
        <taxon>Eukaryota</taxon>
        <taxon>Sar</taxon>
        <taxon>Stramenopiles</taxon>
        <taxon>Ochrophyta</taxon>
        <taxon>Bacillariophyta</taxon>
        <taxon>Mediophyceae</taxon>
        <taxon>Lithodesmiophycidae</taxon>
        <taxon>Lithodesmiales</taxon>
        <taxon>Lithodesmiaceae</taxon>
        <taxon>Ditylum</taxon>
    </lineage>
</organism>
<name>A0A7S1ZCF1_9STRA</name>
<dbReference type="PANTHER" id="PTHR23101:SF25">
    <property type="entry name" value="GTPASE-ACTIVATING PROTEIN AND VPS9 DOMAIN-CONTAINING PROTEIN 1"/>
    <property type="match status" value="1"/>
</dbReference>
<feature type="domain" description="VPS9" evidence="1">
    <location>
        <begin position="145"/>
        <end position="332"/>
    </location>
</feature>
<reference evidence="2" key="1">
    <citation type="submission" date="2021-01" db="EMBL/GenBank/DDBJ databases">
        <authorList>
            <person name="Corre E."/>
            <person name="Pelletier E."/>
            <person name="Niang G."/>
            <person name="Scheremetjew M."/>
            <person name="Finn R."/>
            <person name="Kale V."/>
            <person name="Holt S."/>
            <person name="Cochrane G."/>
            <person name="Meng A."/>
            <person name="Brown T."/>
            <person name="Cohen L."/>
        </authorList>
    </citation>
    <scope>NUCLEOTIDE SEQUENCE</scope>
    <source>
        <strain evidence="2">Pop2</strain>
    </source>
</reference>
<dbReference type="Gene3D" id="1.20.1050.80">
    <property type="entry name" value="VPS9 domain"/>
    <property type="match status" value="1"/>
</dbReference>
<evidence type="ECO:0000259" key="1">
    <source>
        <dbReference type="PROSITE" id="PS51205"/>
    </source>
</evidence>
<dbReference type="SUPFAM" id="SSF109993">
    <property type="entry name" value="VPS9 domain"/>
    <property type="match status" value="1"/>
</dbReference>
<proteinExistence type="predicted"/>
<dbReference type="EMBL" id="HBGN01021145">
    <property type="protein sequence ID" value="CAD9334846.1"/>
    <property type="molecule type" value="Transcribed_RNA"/>
</dbReference>
<dbReference type="GO" id="GO:0030139">
    <property type="term" value="C:endocytic vesicle"/>
    <property type="evidence" value="ECO:0007669"/>
    <property type="project" value="TreeGrafter"/>
</dbReference>
<gene>
    <name evidence="2" type="ORF">DBRI1063_LOCUS13495</name>
</gene>
<protein>
    <recommendedName>
        <fullName evidence="1">VPS9 domain-containing protein</fullName>
    </recommendedName>
</protein>
<dbReference type="GO" id="GO:0031267">
    <property type="term" value="F:small GTPase binding"/>
    <property type="evidence" value="ECO:0007669"/>
    <property type="project" value="TreeGrafter"/>
</dbReference>
<dbReference type="GO" id="GO:0005085">
    <property type="term" value="F:guanyl-nucleotide exchange factor activity"/>
    <property type="evidence" value="ECO:0007669"/>
    <property type="project" value="InterPro"/>
</dbReference>
<dbReference type="GO" id="GO:0005829">
    <property type="term" value="C:cytosol"/>
    <property type="evidence" value="ECO:0007669"/>
    <property type="project" value="TreeGrafter"/>
</dbReference>
<dbReference type="InterPro" id="IPR003123">
    <property type="entry name" value="VPS9"/>
</dbReference>
<dbReference type="GO" id="GO:0016192">
    <property type="term" value="P:vesicle-mediated transport"/>
    <property type="evidence" value="ECO:0007669"/>
    <property type="project" value="InterPro"/>
</dbReference>
<dbReference type="PROSITE" id="PS51205">
    <property type="entry name" value="VPS9"/>
    <property type="match status" value="1"/>
</dbReference>
<dbReference type="Pfam" id="PF02204">
    <property type="entry name" value="VPS9"/>
    <property type="match status" value="1"/>
</dbReference>
<dbReference type="InterPro" id="IPR037191">
    <property type="entry name" value="VPS9_dom_sf"/>
</dbReference>
<dbReference type="InterPro" id="IPR045046">
    <property type="entry name" value="Vps9-like"/>
</dbReference>
<sequence length="338" mass="38911">MTKRRRNERSIDITESKEHEIPINEKVLLVVSRSFNDRLSLSGHVYGWLIKECKARAGREEEEKNENGEFYDDKWYDNESSFRDPRERRQDVHGVLEHITATLIEIRPGLGATRRLRRLTTTAVEAFVFGELYDLVFAEIKEEVREKDTNLMQKISDFEMNHYSKKRQQKEMPSVHSYPVAVENISVGALEALLNISEARTPVDKLAYCVRFLEMISAHFSDIRSRYCDNENVNGSENDVINTEEDERKIPKKTDKNMGGKSHAKVIGADSLLKMVCEHIIVAKVSTLNAELSFLEEFSTDEQMLHGKEGYSLATLQAALHFLNASNDFDNDIFQNED</sequence>
<evidence type="ECO:0000313" key="2">
    <source>
        <dbReference type="EMBL" id="CAD9334846.1"/>
    </source>
</evidence>
<dbReference type="AlphaFoldDB" id="A0A7S1ZCF1"/>